<dbReference type="AlphaFoldDB" id="X0X1S1"/>
<evidence type="ECO:0008006" key="2">
    <source>
        <dbReference type="Google" id="ProtNLM"/>
    </source>
</evidence>
<sequence>HSLLVKALAIQKRYDEATKQLHKGIRLMRDNGQKDDAVTLERLLESVESQKSKVKK</sequence>
<gene>
    <name evidence="1" type="ORF">S01H1_69871</name>
</gene>
<organism evidence="1">
    <name type="scientific">marine sediment metagenome</name>
    <dbReference type="NCBI Taxonomy" id="412755"/>
    <lineage>
        <taxon>unclassified sequences</taxon>
        <taxon>metagenomes</taxon>
        <taxon>ecological metagenomes</taxon>
    </lineage>
</organism>
<proteinExistence type="predicted"/>
<protein>
    <recommendedName>
        <fullName evidence="2">MalT-like TPR region domain-containing protein</fullName>
    </recommendedName>
</protein>
<comment type="caution">
    <text evidence="1">The sequence shown here is derived from an EMBL/GenBank/DDBJ whole genome shotgun (WGS) entry which is preliminary data.</text>
</comment>
<dbReference type="EMBL" id="BARS01046415">
    <property type="protein sequence ID" value="GAG29382.1"/>
    <property type="molecule type" value="Genomic_DNA"/>
</dbReference>
<evidence type="ECO:0000313" key="1">
    <source>
        <dbReference type="EMBL" id="GAG29382.1"/>
    </source>
</evidence>
<name>X0X1S1_9ZZZZ</name>
<accession>X0X1S1</accession>
<feature type="non-terminal residue" evidence="1">
    <location>
        <position position="1"/>
    </location>
</feature>
<reference evidence="1" key="1">
    <citation type="journal article" date="2014" name="Front. Microbiol.">
        <title>High frequency of phylogenetically diverse reductive dehalogenase-homologous genes in deep subseafloor sedimentary metagenomes.</title>
        <authorList>
            <person name="Kawai M."/>
            <person name="Futagami T."/>
            <person name="Toyoda A."/>
            <person name="Takaki Y."/>
            <person name="Nishi S."/>
            <person name="Hori S."/>
            <person name="Arai W."/>
            <person name="Tsubouchi T."/>
            <person name="Morono Y."/>
            <person name="Uchiyama I."/>
            <person name="Ito T."/>
            <person name="Fujiyama A."/>
            <person name="Inagaki F."/>
            <person name="Takami H."/>
        </authorList>
    </citation>
    <scope>NUCLEOTIDE SEQUENCE</scope>
    <source>
        <strain evidence="1">Expedition CK06-06</strain>
    </source>
</reference>